<organism evidence="3 4">
    <name type="scientific">Reticulomyxa filosa</name>
    <dbReference type="NCBI Taxonomy" id="46433"/>
    <lineage>
        <taxon>Eukaryota</taxon>
        <taxon>Sar</taxon>
        <taxon>Rhizaria</taxon>
        <taxon>Retaria</taxon>
        <taxon>Foraminifera</taxon>
        <taxon>Monothalamids</taxon>
        <taxon>Reticulomyxidae</taxon>
        <taxon>Reticulomyxa</taxon>
    </lineage>
</organism>
<dbReference type="Gene3D" id="3.90.25.10">
    <property type="entry name" value="UDP-galactose 4-epimerase, domain 1"/>
    <property type="match status" value="1"/>
</dbReference>
<dbReference type="InterPro" id="IPR036291">
    <property type="entry name" value="NAD(P)-bd_dom_sf"/>
</dbReference>
<dbReference type="Proteomes" id="UP000023152">
    <property type="component" value="Unassembled WGS sequence"/>
</dbReference>
<dbReference type="Pfam" id="PF01370">
    <property type="entry name" value="Epimerase"/>
    <property type="match status" value="1"/>
</dbReference>
<comment type="caution">
    <text evidence="3">The sequence shown here is derived from an EMBL/GenBank/DDBJ whole genome shotgun (WGS) entry which is preliminary data.</text>
</comment>
<comment type="similarity">
    <text evidence="1">Belongs to the NAD(P)-dependent epimerase/dehydratase family.</text>
</comment>
<protein>
    <submittedName>
        <fullName evidence="3">NAD-dependent epimerase/dehydratase</fullName>
    </submittedName>
</protein>
<sequence>MAHYLVTGGAGFIGSHLVDFLIKQGHKVRVIDNLSFGKEKNLNPHCEFINADILDYKNLEKCFDQIDGCFHLAAIASVQYSIANWIESNQVNLLGTIKVFKSAATYKTPIVYASSAAVYGNQTNTILSEELLPNPVSPYAADKYACELQAKAFNAVHGLKSTGLRFFNVYGPRQSTDSAYSGVISAFYHRIKNNLPIDIYGDGMQSRDFIHVDDVVRLISKAMELTTNNYVDVINICTGIGTSINHIAQTMFKIFGQVKINYNPARKGEAKISIGSNAKLLNQFKLSPTIELQNGLQNLD</sequence>
<evidence type="ECO:0000313" key="3">
    <source>
        <dbReference type="EMBL" id="ETO11056.1"/>
    </source>
</evidence>
<reference evidence="3 4" key="1">
    <citation type="journal article" date="2013" name="Curr. Biol.">
        <title>The Genome of the Foraminiferan Reticulomyxa filosa.</title>
        <authorList>
            <person name="Glockner G."/>
            <person name="Hulsmann N."/>
            <person name="Schleicher M."/>
            <person name="Noegel A.A."/>
            <person name="Eichinger L."/>
            <person name="Gallinger C."/>
            <person name="Pawlowski J."/>
            <person name="Sierra R."/>
            <person name="Euteneuer U."/>
            <person name="Pillet L."/>
            <person name="Moustafa A."/>
            <person name="Platzer M."/>
            <person name="Groth M."/>
            <person name="Szafranski K."/>
            <person name="Schliwa M."/>
        </authorList>
    </citation>
    <scope>NUCLEOTIDE SEQUENCE [LARGE SCALE GENOMIC DNA]</scope>
</reference>
<evidence type="ECO:0000259" key="2">
    <source>
        <dbReference type="Pfam" id="PF01370"/>
    </source>
</evidence>
<dbReference type="OMA" id="RDYDTPD"/>
<keyword evidence="4" id="KW-1185">Reference proteome</keyword>
<dbReference type="Gene3D" id="3.40.50.720">
    <property type="entry name" value="NAD(P)-binding Rossmann-like Domain"/>
    <property type="match status" value="1"/>
</dbReference>
<dbReference type="SUPFAM" id="SSF51735">
    <property type="entry name" value="NAD(P)-binding Rossmann-fold domains"/>
    <property type="match status" value="1"/>
</dbReference>
<dbReference type="InterPro" id="IPR001509">
    <property type="entry name" value="Epimerase_deHydtase"/>
</dbReference>
<evidence type="ECO:0000313" key="4">
    <source>
        <dbReference type="Proteomes" id="UP000023152"/>
    </source>
</evidence>
<proteinExistence type="inferred from homology"/>
<dbReference type="OrthoDB" id="16464at2759"/>
<accession>X6MBK5</accession>
<dbReference type="AlphaFoldDB" id="X6MBK5"/>
<dbReference type="PANTHER" id="PTHR43000">
    <property type="entry name" value="DTDP-D-GLUCOSE 4,6-DEHYDRATASE-RELATED"/>
    <property type="match status" value="1"/>
</dbReference>
<feature type="domain" description="NAD-dependent epimerase/dehydratase" evidence="2">
    <location>
        <begin position="5"/>
        <end position="236"/>
    </location>
</feature>
<name>X6MBK5_RETFI</name>
<evidence type="ECO:0000256" key="1">
    <source>
        <dbReference type="ARBA" id="ARBA00007637"/>
    </source>
</evidence>
<dbReference type="EMBL" id="ASPP01022833">
    <property type="protein sequence ID" value="ETO11056.1"/>
    <property type="molecule type" value="Genomic_DNA"/>
</dbReference>
<gene>
    <name evidence="3" type="ORF">RFI_26323</name>
</gene>